<dbReference type="PROSITE" id="PS00211">
    <property type="entry name" value="ABC_TRANSPORTER_1"/>
    <property type="match status" value="1"/>
</dbReference>
<evidence type="ECO:0000313" key="5">
    <source>
        <dbReference type="EMBL" id="MFD1567254.1"/>
    </source>
</evidence>
<evidence type="ECO:0000256" key="1">
    <source>
        <dbReference type="ARBA" id="ARBA00022448"/>
    </source>
</evidence>
<keyword evidence="6" id="KW-1185">Reference proteome</keyword>
<keyword evidence="1" id="KW-0813">Transport</keyword>
<reference evidence="5 6" key="1">
    <citation type="journal article" date="2019" name="Int. J. Syst. Evol. Microbiol.">
        <title>The Global Catalogue of Microorganisms (GCM) 10K type strain sequencing project: providing services to taxonomists for standard genome sequencing and annotation.</title>
        <authorList>
            <consortium name="The Broad Institute Genomics Platform"/>
            <consortium name="The Broad Institute Genome Sequencing Center for Infectious Disease"/>
            <person name="Wu L."/>
            <person name="Ma J."/>
        </authorList>
    </citation>
    <scope>NUCLEOTIDE SEQUENCE [LARGE SCALE GENOMIC DNA]</scope>
    <source>
        <strain evidence="5 6">CGMCC 1.12859</strain>
    </source>
</reference>
<evidence type="ECO:0000256" key="3">
    <source>
        <dbReference type="ARBA" id="ARBA00022840"/>
    </source>
</evidence>
<dbReference type="Gene3D" id="3.40.50.300">
    <property type="entry name" value="P-loop containing nucleotide triphosphate hydrolases"/>
    <property type="match status" value="1"/>
</dbReference>
<dbReference type="FunFam" id="3.40.50.300:FF:000016">
    <property type="entry name" value="Oligopeptide ABC transporter ATP-binding component"/>
    <property type="match status" value="1"/>
</dbReference>
<accession>A0ABD6BQ23</accession>
<dbReference type="AlphaFoldDB" id="A0ABD6BQ23"/>
<dbReference type="PANTHER" id="PTHR43776:SF8">
    <property type="entry name" value="ABC TRANSPORTER, ATP-BINDING PROTEIN"/>
    <property type="match status" value="1"/>
</dbReference>
<dbReference type="RefSeq" id="WP_267646227.1">
    <property type="nucleotide sequence ID" value="NZ_JANHGR010000001.1"/>
</dbReference>
<evidence type="ECO:0000313" key="6">
    <source>
        <dbReference type="Proteomes" id="UP001597139"/>
    </source>
</evidence>
<feature type="domain" description="ABC transporter" evidence="4">
    <location>
        <begin position="17"/>
        <end position="270"/>
    </location>
</feature>
<dbReference type="CDD" id="cd03257">
    <property type="entry name" value="ABC_NikE_OppD_transporters"/>
    <property type="match status" value="1"/>
</dbReference>
<dbReference type="InterPro" id="IPR013563">
    <property type="entry name" value="Oligopep_ABC_C"/>
</dbReference>
<dbReference type="GO" id="GO:0055085">
    <property type="term" value="P:transmembrane transport"/>
    <property type="evidence" value="ECO:0007669"/>
    <property type="project" value="UniProtKB-ARBA"/>
</dbReference>
<dbReference type="EMBL" id="JBHUCZ010000003">
    <property type="protein sequence ID" value="MFD1567254.1"/>
    <property type="molecule type" value="Genomic_DNA"/>
</dbReference>
<dbReference type="GO" id="GO:0005524">
    <property type="term" value="F:ATP binding"/>
    <property type="evidence" value="ECO:0007669"/>
    <property type="project" value="UniProtKB-KW"/>
</dbReference>
<keyword evidence="2" id="KW-0547">Nucleotide-binding</keyword>
<dbReference type="SUPFAM" id="SSF52540">
    <property type="entry name" value="P-loop containing nucleoside triphosphate hydrolases"/>
    <property type="match status" value="1"/>
</dbReference>
<evidence type="ECO:0000259" key="4">
    <source>
        <dbReference type="PROSITE" id="PS50893"/>
    </source>
</evidence>
<organism evidence="5 6">
    <name type="scientific">Halolamina litorea</name>
    <dbReference type="NCBI Taxonomy" id="1515593"/>
    <lineage>
        <taxon>Archaea</taxon>
        <taxon>Methanobacteriati</taxon>
        <taxon>Methanobacteriota</taxon>
        <taxon>Stenosarchaea group</taxon>
        <taxon>Halobacteria</taxon>
        <taxon>Halobacteriales</taxon>
        <taxon>Haloferacaceae</taxon>
    </lineage>
</organism>
<dbReference type="PROSITE" id="PS50893">
    <property type="entry name" value="ABC_TRANSPORTER_2"/>
    <property type="match status" value="1"/>
</dbReference>
<dbReference type="Pfam" id="PF00005">
    <property type="entry name" value="ABC_tran"/>
    <property type="match status" value="1"/>
</dbReference>
<protein>
    <submittedName>
        <fullName evidence="5">ABC transporter ATP-binding protein</fullName>
    </submittedName>
</protein>
<dbReference type="InterPro" id="IPR027417">
    <property type="entry name" value="P-loop_NTPase"/>
</dbReference>
<dbReference type="Pfam" id="PF08352">
    <property type="entry name" value="oligo_HPY"/>
    <property type="match status" value="1"/>
</dbReference>
<dbReference type="InterPro" id="IPR003439">
    <property type="entry name" value="ABC_transporter-like_ATP-bd"/>
</dbReference>
<proteinExistence type="predicted"/>
<name>A0ABD6BQ23_9EURY</name>
<dbReference type="InterPro" id="IPR050319">
    <property type="entry name" value="ABC_transp_ATP-bind"/>
</dbReference>
<dbReference type="Proteomes" id="UP001597139">
    <property type="component" value="Unassembled WGS sequence"/>
</dbReference>
<keyword evidence="3 5" id="KW-0067">ATP-binding</keyword>
<comment type="caution">
    <text evidence="5">The sequence shown here is derived from an EMBL/GenBank/DDBJ whole genome shotgun (WGS) entry which is preliminary data.</text>
</comment>
<dbReference type="SMART" id="SM00382">
    <property type="entry name" value="AAA"/>
    <property type="match status" value="1"/>
</dbReference>
<dbReference type="PANTHER" id="PTHR43776">
    <property type="entry name" value="TRANSPORT ATP-BINDING PROTEIN"/>
    <property type="match status" value="1"/>
</dbReference>
<gene>
    <name evidence="5" type="ORF">ACFSAU_07095</name>
</gene>
<sequence>MAITESTLNWDYDGPIMEVAGLEKHFPQSTGIVHQLIGGETKHVKAVDGVDMAIESGETMGLVGESGCGKSTLGEVLIGLQEPTGGSIKFLGTELDSMSGAQRKEFRRNVQMIFQDPYESLNPRFSVEQWIREPLEVHDMDNQDERIYQALERAELTPPENYVSEHPHELSGGERQRVSIARALVLEPKFIVADEPVSMLDVSVRASILNLLRDLVDELDMGALYISHDLSLIRQMCDRTSVMYLGNVVERGPTERLIKDPKHPYARALLDAVPVPNPEHQISKPQLQGEPPDPVELPEGCNFRPRCPFDTEECLEVPGLDAYESAEGDHAAACWRVEAIDET</sequence>
<dbReference type="InterPro" id="IPR003593">
    <property type="entry name" value="AAA+_ATPase"/>
</dbReference>
<dbReference type="NCBIfam" id="TIGR01727">
    <property type="entry name" value="oligo_HPY"/>
    <property type="match status" value="1"/>
</dbReference>
<dbReference type="InterPro" id="IPR017871">
    <property type="entry name" value="ABC_transporter-like_CS"/>
</dbReference>
<evidence type="ECO:0000256" key="2">
    <source>
        <dbReference type="ARBA" id="ARBA00022741"/>
    </source>
</evidence>